<feature type="domain" description="NAD(P)-binding" evidence="1">
    <location>
        <begin position="7"/>
        <end position="146"/>
    </location>
</feature>
<dbReference type="RefSeq" id="WP_270162970.1">
    <property type="nucleotide sequence ID" value="NZ_CP089391.1"/>
</dbReference>
<gene>
    <name evidence="2" type="ORF">I3J27_32455</name>
</gene>
<dbReference type="InterPro" id="IPR016040">
    <property type="entry name" value="NAD(P)-bd_dom"/>
</dbReference>
<accession>A0ABY7MJZ4</accession>
<organism evidence="2 3">
    <name type="scientific">Bradyrhizobium xenonodulans</name>
    <dbReference type="NCBI Taxonomy" id="2736875"/>
    <lineage>
        <taxon>Bacteria</taxon>
        <taxon>Pseudomonadati</taxon>
        <taxon>Pseudomonadota</taxon>
        <taxon>Alphaproteobacteria</taxon>
        <taxon>Hyphomicrobiales</taxon>
        <taxon>Nitrobacteraceae</taxon>
        <taxon>Bradyrhizobium</taxon>
    </lineage>
</organism>
<dbReference type="InterPro" id="IPR036291">
    <property type="entry name" value="NAD(P)-bd_dom_sf"/>
</dbReference>
<sequence length="147" mass="15647">MKITLLGGTGSIGRVFLEEAIAAGHELRIYGRTSPNANGADFIRGELSDKVAMTAAVRGSDAVVNTVGVRSKDDIPVITVAVSNIITVMENADVRRLVSISGAGVRLPGDRRGPLGHIATWIARSMAYDMIACKQGEYELIARSHLE</sequence>
<protein>
    <submittedName>
        <fullName evidence="2">NAD(P)H-binding protein</fullName>
    </submittedName>
</protein>
<dbReference type="EMBL" id="CP089391">
    <property type="protein sequence ID" value="WBL77682.1"/>
    <property type="molecule type" value="Genomic_DNA"/>
</dbReference>
<name>A0ABY7MJZ4_9BRAD</name>
<keyword evidence="3" id="KW-1185">Reference proteome</keyword>
<dbReference type="SUPFAM" id="SSF51735">
    <property type="entry name" value="NAD(P)-binding Rossmann-fold domains"/>
    <property type="match status" value="1"/>
</dbReference>
<reference evidence="2" key="1">
    <citation type="submission" date="2021-12" db="EMBL/GenBank/DDBJ databases">
        <title>Bradyrhizobium xenonodulans sp. nov.</title>
        <authorList>
            <person name="Claassens R."/>
            <person name="Venter S.N."/>
            <person name="Beukes C.W."/>
            <person name="Stepkowski T."/>
            <person name="Steenkamp E.T."/>
        </authorList>
    </citation>
    <scope>NUCLEOTIDE SEQUENCE</scope>
    <source>
        <strain evidence="2">14AB</strain>
    </source>
</reference>
<dbReference type="PANTHER" id="PTHR43355">
    <property type="entry name" value="FLAVIN REDUCTASE (NADPH)"/>
    <property type="match status" value="1"/>
</dbReference>
<evidence type="ECO:0000313" key="3">
    <source>
        <dbReference type="Proteomes" id="UP001179614"/>
    </source>
</evidence>
<dbReference type="Proteomes" id="UP001179614">
    <property type="component" value="Chromosome"/>
</dbReference>
<proteinExistence type="predicted"/>
<evidence type="ECO:0000313" key="2">
    <source>
        <dbReference type="EMBL" id="WBL77682.1"/>
    </source>
</evidence>
<dbReference type="Pfam" id="PF13460">
    <property type="entry name" value="NAD_binding_10"/>
    <property type="match status" value="1"/>
</dbReference>
<evidence type="ECO:0000259" key="1">
    <source>
        <dbReference type="Pfam" id="PF13460"/>
    </source>
</evidence>
<dbReference type="Gene3D" id="3.40.50.720">
    <property type="entry name" value="NAD(P)-binding Rossmann-like Domain"/>
    <property type="match status" value="1"/>
</dbReference>
<dbReference type="InterPro" id="IPR051606">
    <property type="entry name" value="Polyketide_Oxido-like"/>
</dbReference>
<dbReference type="PANTHER" id="PTHR43355:SF2">
    <property type="entry name" value="FLAVIN REDUCTASE (NADPH)"/>
    <property type="match status" value="1"/>
</dbReference>